<dbReference type="OrthoDB" id="2527908at2759"/>
<sequence>MDTLGRILSLFFFSSLFVSRCRALNVHTFNWGFPSSLVSASLGECETRSIDLIPLDASTSNTTGTPPYYMFAYAPQGTTIVSHLGDDPKSLSWQVQHPKGSKLFLTIVDGEGNTGGFANSFFDVVAGASTSCQPPAPKDPPVVHSNVTTAINTCDPWGLTVTGGVKPYSISLAAIRAPVVTNVTMGPNDDVLIYVDRADPGSQILAAVVDATGQWGVSSIAVNTAGAVVTNSSCPGLNTVSTTTAAIQSQEAAAKAAAAKAAKAKSTAIALGIVFGLVLPLILAGLAFWYWRRRQKLVERERPRPFDPSMQESGMGRPSLNVDTSVVRVNGQPQRTASWVVDINQDPGRQTDSPTSIDMASTEIRGSATPTPYLTSPQVQSAIASTVRSPQSQIPISALSRTMSPAHTPLSPPEPFATTPNSTSPAATLSPAQRYRKALEAQAEAQAARARLASGSRSVSPSPSGSSVVVAGPSSRVPQRSQSATVPRQFPTQPMPRRAGSSLRMPPVTALPDDSPDIIFQHSDGGIVEELPPPYPMDSRYSATPGPSTLSPARSVSPPRGSAGPSSSA</sequence>
<feature type="signal peptide" evidence="3">
    <location>
        <begin position="1"/>
        <end position="23"/>
    </location>
</feature>
<feature type="compositionally biased region" description="Polar residues" evidence="1">
    <location>
        <begin position="479"/>
        <end position="492"/>
    </location>
</feature>
<feature type="chain" id="PRO_5020850493" description="Mid2 domain-containing protein" evidence="3">
    <location>
        <begin position="24"/>
        <end position="569"/>
    </location>
</feature>
<dbReference type="AlphaFoldDB" id="A0A4Q9MMG3"/>
<protein>
    <recommendedName>
        <fullName evidence="5">Mid2 domain-containing protein</fullName>
    </recommendedName>
</protein>
<feature type="region of interest" description="Disordered" evidence="1">
    <location>
        <begin position="403"/>
        <end position="569"/>
    </location>
</feature>
<keyword evidence="2" id="KW-0472">Membrane</keyword>
<feature type="compositionally biased region" description="Low complexity" evidence="1">
    <location>
        <begin position="554"/>
        <end position="569"/>
    </location>
</feature>
<dbReference type="Gene3D" id="1.20.5.510">
    <property type="entry name" value="Single helix bin"/>
    <property type="match status" value="1"/>
</dbReference>
<proteinExistence type="predicted"/>
<feature type="compositionally biased region" description="Low complexity" evidence="1">
    <location>
        <begin position="440"/>
        <end position="478"/>
    </location>
</feature>
<feature type="compositionally biased region" description="Low complexity" evidence="1">
    <location>
        <begin position="416"/>
        <end position="432"/>
    </location>
</feature>
<reference evidence="4" key="1">
    <citation type="submission" date="2019-01" db="EMBL/GenBank/DDBJ databases">
        <title>Draft genome sequences of three monokaryotic isolates of the white-rot basidiomycete fungus Dichomitus squalens.</title>
        <authorList>
            <consortium name="DOE Joint Genome Institute"/>
            <person name="Lopez S.C."/>
            <person name="Andreopoulos B."/>
            <person name="Pangilinan J."/>
            <person name="Lipzen A."/>
            <person name="Riley R."/>
            <person name="Ahrendt S."/>
            <person name="Ng V."/>
            <person name="Barry K."/>
            <person name="Daum C."/>
            <person name="Grigoriev I.V."/>
            <person name="Hilden K.S."/>
            <person name="Makela M.R."/>
            <person name="de Vries R.P."/>
        </authorList>
    </citation>
    <scope>NUCLEOTIDE SEQUENCE [LARGE SCALE GENOMIC DNA]</scope>
    <source>
        <strain evidence="4">OM18370.1</strain>
    </source>
</reference>
<evidence type="ECO:0000256" key="3">
    <source>
        <dbReference type="SAM" id="SignalP"/>
    </source>
</evidence>
<feature type="compositionally biased region" description="Polar residues" evidence="1">
    <location>
        <begin position="541"/>
        <end position="552"/>
    </location>
</feature>
<feature type="transmembrane region" description="Helical" evidence="2">
    <location>
        <begin position="268"/>
        <end position="291"/>
    </location>
</feature>
<evidence type="ECO:0008006" key="5">
    <source>
        <dbReference type="Google" id="ProtNLM"/>
    </source>
</evidence>
<evidence type="ECO:0000256" key="1">
    <source>
        <dbReference type="SAM" id="MobiDB-lite"/>
    </source>
</evidence>
<dbReference type="CDD" id="cd12087">
    <property type="entry name" value="TM_EGFR-like"/>
    <property type="match status" value="1"/>
</dbReference>
<dbReference type="Proteomes" id="UP000292957">
    <property type="component" value="Unassembled WGS sequence"/>
</dbReference>
<keyword evidence="3" id="KW-0732">Signal</keyword>
<gene>
    <name evidence="4" type="ORF">BD311DRAFT_757598</name>
</gene>
<keyword evidence="2" id="KW-0812">Transmembrane</keyword>
<name>A0A4Q9MMG3_9APHY</name>
<evidence type="ECO:0000256" key="2">
    <source>
        <dbReference type="SAM" id="Phobius"/>
    </source>
</evidence>
<evidence type="ECO:0000313" key="4">
    <source>
        <dbReference type="EMBL" id="TBU28789.1"/>
    </source>
</evidence>
<accession>A0A4Q9MMG3</accession>
<organism evidence="4">
    <name type="scientific">Dichomitus squalens</name>
    <dbReference type="NCBI Taxonomy" id="114155"/>
    <lineage>
        <taxon>Eukaryota</taxon>
        <taxon>Fungi</taxon>
        <taxon>Dikarya</taxon>
        <taxon>Basidiomycota</taxon>
        <taxon>Agaricomycotina</taxon>
        <taxon>Agaricomycetes</taxon>
        <taxon>Polyporales</taxon>
        <taxon>Polyporaceae</taxon>
        <taxon>Dichomitus</taxon>
    </lineage>
</organism>
<keyword evidence="2" id="KW-1133">Transmembrane helix</keyword>
<dbReference type="EMBL" id="ML143418">
    <property type="protein sequence ID" value="TBU28789.1"/>
    <property type="molecule type" value="Genomic_DNA"/>
</dbReference>